<accession>A0A0E9QE93</accession>
<reference evidence="1" key="1">
    <citation type="submission" date="2014-11" db="EMBL/GenBank/DDBJ databases">
        <authorList>
            <person name="Amaro Gonzalez C."/>
        </authorList>
    </citation>
    <scope>NUCLEOTIDE SEQUENCE</scope>
</reference>
<sequence length="49" mass="5363">MTSFTDRTARTVHGEARLTGREADLVAHPQELAEVDLLLAGDKPISFIL</sequence>
<protein>
    <submittedName>
        <fullName evidence="1">Uncharacterized protein</fullName>
    </submittedName>
</protein>
<reference evidence="1" key="2">
    <citation type="journal article" date="2015" name="Fish Shellfish Immunol.">
        <title>Early steps in the European eel (Anguilla anguilla)-Vibrio vulnificus interaction in the gills: Role of the RtxA13 toxin.</title>
        <authorList>
            <person name="Callol A."/>
            <person name="Pajuelo D."/>
            <person name="Ebbesson L."/>
            <person name="Teles M."/>
            <person name="MacKenzie S."/>
            <person name="Amaro C."/>
        </authorList>
    </citation>
    <scope>NUCLEOTIDE SEQUENCE</scope>
</reference>
<name>A0A0E9QE93_ANGAN</name>
<proteinExistence type="predicted"/>
<organism evidence="1">
    <name type="scientific">Anguilla anguilla</name>
    <name type="common">European freshwater eel</name>
    <name type="synonym">Muraena anguilla</name>
    <dbReference type="NCBI Taxonomy" id="7936"/>
    <lineage>
        <taxon>Eukaryota</taxon>
        <taxon>Metazoa</taxon>
        <taxon>Chordata</taxon>
        <taxon>Craniata</taxon>
        <taxon>Vertebrata</taxon>
        <taxon>Euteleostomi</taxon>
        <taxon>Actinopterygii</taxon>
        <taxon>Neopterygii</taxon>
        <taxon>Teleostei</taxon>
        <taxon>Anguilliformes</taxon>
        <taxon>Anguillidae</taxon>
        <taxon>Anguilla</taxon>
    </lineage>
</organism>
<dbReference type="AlphaFoldDB" id="A0A0E9QE93"/>
<dbReference type="EMBL" id="GBXM01094159">
    <property type="protein sequence ID" value="JAH14418.1"/>
    <property type="molecule type" value="Transcribed_RNA"/>
</dbReference>
<evidence type="ECO:0000313" key="1">
    <source>
        <dbReference type="EMBL" id="JAH14418.1"/>
    </source>
</evidence>